<name>A0A0S4WGJ6_RALSL</name>
<organism evidence="1">
    <name type="scientific">Ralstonia solanacearum</name>
    <name type="common">Pseudomonas solanacearum</name>
    <dbReference type="NCBI Taxonomy" id="305"/>
    <lineage>
        <taxon>Bacteria</taxon>
        <taxon>Pseudomonadati</taxon>
        <taxon>Pseudomonadota</taxon>
        <taxon>Betaproteobacteria</taxon>
        <taxon>Burkholderiales</taxon>
        <taxon>Burkholderiaceae</taxon>
        <taxon>Ralstonia</taxon>
        <taxon>Ralstonia solanacearum species complex</taxon>
    </lineage>
</organism>
<reference evidence="1" key="1">
    <citation type="submission" date="2015-10" db="EMBL/GenBank/DDBJ databases">
        <authorList>
            <person name="Gilbert D.G."/>
        </authorList>
    </citation>
    <scope>NUCLEOTIDE SEQUENCE</scope>
    <source>
        <strain evidence="1">Phyl III-seqv23</strain>
    </source>
</reference>
<dbReference type="Gene3D" id="3.40.50.300">
    <property type="entry name" value="P-loop containing nucleotide triphosphate hydrolases"/>
    <property type="match status" value="1"/>
</dbReference>
<dbReference type="InterPro" id="IPR027417">
    <property type="entry name" value="P-loop_NTPase"/>
</dbReference>
<dbReference type="EMBL" id="LN899827">
    <property type="protein sequence ID" value="CUV45904.1"/>
    <property type="molecule type" value="Genomic_DNA"/>
</dbReference>
<sequence length="85" mass="9615">MRVRVMQSLAEEGMAMVMLTHEMAFARKVGTRLTLMEHGHITVDGPSADTLDAPPNRGLRDCLQHVEYSLAHAVTRFNQHFRRAV</sequence>
<accession>A0A0S4WGJ6</accession>
<dbReference type="AlphaFoldDB" id="A0A0S4WGJ6"/>
<protein>
    <submittedName>
        <fullName evidence="1">Uncharacterized protein</fullName>
    </submittedName>
</protein>
<gene>
    <name evidence="1" type="ORF">TO10_v1_400033</name>
</gene>
<proteinExistence type="predicted"/>
<dbReference type="SUPFAM" id="SSF52540">
    <property type="entry name" value="P-loop containing nucleoside triphosphate hydrolases"/>
    <property type="match status" value="1"/>
</dbReference>
<evidence type="ECO:0000313" key="1">
    <source>
        <dbReference type="EMBL" id="CUV45904.1"/>
    </source>
</evidence>